<sequence length="249" mass="26885">MSKEKAQARREHLARMRAEQKRKERRSALLMWGIGGLVVIVLVGLVGFYVINDQAQKSLTGVKTFAYKGSEHTWEKVAYTEAPPAGGPHNYYWQNCGIYDQPIHNEHGVHSLEHGAVWITYRPGLPQGDVDTLKSLASSDFMLLSPYEGLKSDVVVSSWNHQLALNGADDPRLPAYIKKYKQNPTYTPEFGAACDRGIGTTSAQQALPAPDPSVGPATEPSAAPSTMPSAAPSTMPSTEPSAAPSPAAS</sequence>
<accession>A0ABV3GR92</accession>
<dbReference type="RefSeq" id="WP_358140445.1">
    <property type="nucleotide sequence ID" value="NZ_JBFALK010000027.1"/>
</dbReference>
<evidence type="ECO:0000313" key="3">
    <source>
        <dbReference type="EMBL" id="MEV0974156.1"/>
    </source>
</evidence>
<dbReference type="Proteomes" id="UP001551675">
    <property type="component" value="Unassembled WGS sequence"/>
</dbReference>
<gene>
    <name evidence="3" type="ORF">AB0I59_36650</name>
</gene>
<reference evidence="3 4" key="1">
    <citation type="submission" date="2024-06" db="EMBL/GenBank/DDBJ databases">
        <title>The Natural Products Discovery Center: Release of the First 8490 Sequenced Strains for Exploring Actinobacteria Biosynthetic Diversity.</title>
        <authorList>
            <person name="Kalkreuter E."/>
            <person name="Kautsar S.A."/>
            <person name="Yang D."/>
            <person name="Bader C.D."/>
            <person name="Teijaro C.N."/>
            <person name="Fluegel L."/>
            <person name="Davis C.M."/>
            <person name="Simpson J.R."/>
            <person name="Lauterbach L."/>
            <person name="Steele A.D."/>
            <person name="Gui C."/>
            <person name="Meng S."/>
            <person name="Li G."/>
            <person name="Viehrig K."/>
            <person name="Ye F."/>
            <person name="Su P."/>
            <person name="Kiefer A.F."/>
            <person name="Nichols A."/>
            <person name="Cepeda A.J."/>
            <person name="Yan W."/>
            <person name="Fan B."/>
            <person name="Jiang Y."/>
            <person name="Adhikari A."/>
            <person name="Zheng C.-J."/>
            <person name="Schuster L."/>
            <person name="Cowan T.M."/>
            <person name="Smanski M.J."/>
            <person name="Chevrette M.G."/>
            <person name="De Carvalho L.P.S."/>
            <person name="Shen B."/>
        </authorList>
    </citation>
    <scope>NUCLEOTIDE SEQUENCE [LARGE SCALE GENOMIC DNA]</scope>
    <source>
        <strain evidence="3 4">NPDC050100</strain>
    </source>
</reference>
<evidence type="ECO:0000256" key="2">
    <source>
        <dbReference type="SAM" id="Phobius"/>
    </source>
</evidence>
<organism evidence="3 4">
    <name type="scientific">Microtetraspora glauca</name>
    <dbReference type="NCBI Taxonomy" id="1996"/>
    <lineage>
        <taxon>Bacteria</taxon>
        <taxon>Bacillati</taxon>
        <taxon>Actinomycetota</taxon>
        <taxon>Actinomycetes</taxon>
        <taxon>Streptosporangiales</taxon>
        <taxon>Streptosporangiaceae</taxon>
        <taxon>Microtetraspora</taxon>
    </lineage>
</organism>
<keyword evidence="2" id="KW-1133">Transmembrane helix</keyword>
<feature type="compositionally biased region" description="Low complexity" evidence="1">
    <location>
        <begin position="216"/>
        <end position="249"/>
    </location>
</feature>
<name>A0ABV3GR92_MICGL</name>
<keyword evidence="2" id="KW-0472">Membrane</keyword>
<dbReference type="EMBL" id="JBFALK010000027">
    <property type="protein sequence ID" value="MEV0974156.1"/>
    <property type="molecule type" value="Genomic_DNA"/>
</dbReference>
<evidence type="ECO:0000313" key="4">
    <source>
        <dbReference type="Proteomes" id="UP001551675"/>
    </source>
</evidence>
<keyword evidence="2" id="KW-0812">Transmembrane</keyword>
<protein>
    <submittedName>
        <fullName evidence="3">DUF3105 domain-containing protein</fullName>
    </submittedName>
</protein>
<feature type="transmembrane region" description="Helical" evidence="2">
    <location>
        <begin position="29"/>
        <end position="51"/>
    </location>
</feature>
<keyword evidence="4" id="KW-1185">Reference proteome</keyword>
<feature type="region of interest" description="Disordered" evidence="1">
    <location>
        <begin position="202"/>
        <end position="249"/>
    </location>
</feature>
<comment type="caution">
    <text evidence="3">The sequence shown here is derived from an EMBL/GenBank/DDBJ whole genome shotgun (WGS) entry which is preliminary data.</text>
</comment>
<proteinExistence type="predicted"/>
<dbReference type="InterPro" id="IPR021454">
    <property type="entry name" value="DUF3105"/>
</dbReference>
<dbReference type="Pfam" id="PF11303">
    <property type="entry name" value="DUF3105"/>
    <property type="match status" value="1"/>
</dbReference>
<evidence type="ECO:0000256" key="1">
    <source>
        <dbReference type="SAM" id="MobiDB-lite"/>
    </source>
</evidence>